<feature type="transmembrane region" description="Helical" evidence="8">
    <location>
        <begin position="154"/>
        <end position="176"/>
    </location>
</feature>
<dbReference type="PIRSF" id="PIRSF006060">
    <property type="entry name" value="AA_transporter"/>
    <property type="match status" value="1"/>
</dbReference>
<evidence type="ECO:0000256" key="6">
    <source>
        <dbReference type="ARBA" id="ARBA00023136"/>
    </source>
</evidence>
<feature type="transmembrane region" description="Helical" evidence="8">
    <location>
        <begin position="228"/>
        <end position="249"/>
    </location>
</feature>
<evidence type="ECO:0000256" key="2">
    <source>
        <dbReference type="ARBA" id="ARBA00022448"/>
    </source>
</evidence>
<feature type="transmembrane region" description="Helical" evidence="8">
    <location>
        <begin position="419"/>
        <end position="440"/>
    </location>
</feature>
<feature type="transmembrane region" description="Helical" evidence="8">
    <location>
        <begin position="391"/>
        <end position="413"/>
    </location>
</feature>
<evidence type="ECO:0000256" key="5">
    <source>
        <dbReference type="ARBA" id="ARBA00022989"/>
    </source>
</evidence>
<dbReference type="GO" id="GO:0015203">
    <property type="term" value="F:polyamine transmembrane transporter activity"/>
    <property type="evidence" value="ECO:0007669"/>
    <property type="project" value="UniProtKB-ARBA"/>
</dbReference>
<feature type="transmembrane region" description="Helical" evidence="8">
    <location>
        <begin position="334"/>
        <end position="353"/>
    </location>
</feature>
<keyword evidence="3" id="KW-1003">Cell membrane</keyword>
<feature type="transmembrane region" description="Helical" evidence="8">
    <location>
        <begin position="359"/>
        <end position="379"/>
    </location>
</feature>
<evidence type="ECO:0000313" key="9">
    <source>
        <dbReference type="EMBL" id="GAT97629.1"/>
    </source>
</evidence>
<organism evidence="9 10">
    <name type="scientific">Entamoeba histolytica</name>
    <dbReference type="NCBI Taxonomy" id="5759"/>
    <lineage>
        <taxon>Eukaryota</taxon>
        <taxon>Amoebozoa</taxon>
        <taxon>Evosea</taxon>
        <taxon>Archamoebae</taxon>
        <taxon>Mastigamoebida</taxon>
        <taxon>Entamoebidae</taxon>
        <taxon>Entamoeba</taxon>
    </lineage>
</organism>
<dbReference type="InterPro" id="IPR044566">
    <property type="entry name" value="RMV1-like"/>
</dbReference>
<reference evidence="9 10" key="1">
    <citation type="submission" date="2016-05" db="EMBL/GenBank/DDBJ databases">
        <title>First whole genome sequencing of Entamoeba histolytica HM1:IMSS-clone-6.</title>
        <authorList>
            <person name="Mukherjee Avik.K."/>
            <person name="Izumyama S."/>
            <person name="Nakada-Tsukui K."/>
            <person name="Nozaki T."/>
        </authorList>
    </citation>
    <scope>NUCLEOTIDE SEQUENCE [LARGE SCALE GENOMIC DNA]</scope>
    <source>
        <strain evidence="9 10">HM1:IMSS clone 6</strain>
    </source>
</reference>
<keyword evidence="2" id="KW-0813">Transport</keyword>
<dbReference type="VEuPathDB" id="AmoebaDB:EHI5A_130640"/>
<evidence type="ECO:0000256" key="1">
    <source>
        <dbReference type="ARBA" id="ARBA00004651"/>
    </source>
</evidence>
<comment type="similarity">
    <text evidence="7">Belongs to the amino acid-polyamine-organocation (APC) superfamily. Polyamine:cation symporter (PHS) (TC 2.A.3.12) family.</text>
</comment>
<accession>A0A5K1TWJ4</accession>
<dbReference type="EMBL" id="BDEQ01000001">
    <property type="protein sequence ID" value="GAT97629.1"/>
    <property type="molecule type" value="Genomic_DNA"/>
</dbReference>
<dbReference type="InterPro" id="IPR002293">
    <property type="entry name" value="AA/rel_permease1"/>
</dbReference>
<evidence type="ECO:0000256" key="8">
    <source>
        <dbReference type="SAM" id="Phobius"/>
    </source>
</evidence>
<dbReference type="GO" id="GO:0005886">
    <property type="term" value="C:plasma membrane"/>
    <property type="evidence" value="ECO:0007669"/>
    <property type="project" value="UniProtKB-SubCell"/>
</dbReference>
<proteinExistence type="inferred from homology"/>
<dbReference type="AlphaFoldDB" id="A0A5K1TWJ4"/>
<dbReference type="VEuPathDB" id="AmoebaDB:EHI7A_106160"/>
<protein>
    <submittedName>
        <fullName evidence="9">Amino acid-polyamine transporter putative</fullName>
    </submittedName>
</protein>
<dbReference type="VEuPathDB" id="AmoebaDB:EHI8A_037810"/>
<dbReference type="PANTHER" id="PTHR45826:SF2">
    <property type="entry name" value="AMINO ACID TRANSPORTER"/>
    <property type="match status" value="1"/>
</dbReference>
<keyword evidence="4 8" id="KW-0812">Transmembrane</keyword>
<feature type="transmembrane region" description="Helical" evidence="8">
    <location>
        <begin position="42"/>
        <end position="62"/>
    </location>
</feature>
<name>A0A5K1TWJ4_ENTHI</name>
<gene>
    <name evidence="9" type="ORF">CL6EHI_020320</name>
</gene>
<sequence>MNEQVVLPKRELGVISLLAMMYVSCIGGAYGTEPIISSIGPLYGIILMYLLPFFVQFPMCLFTAEMSLSIPSNAGYITWYSSAYGSFGQFITPFVTCLSLFSTCLDCAVYPTLFVSYVSQKFITPNGYQYLMKICIILFGSFINFIGVKCVGVVSIMIIIMVILPFILFIFTAIPFMNWRNLSTYLPYNHIDFSTFFSVIFWNLNGVENAANVIEEVKNPTRNIPLSLFLLVVLTSFSTATPLMAGVGLDYQWPNWKEGSFIHVSELLQAGIWGKIVSWLLFIGALLTSTGLLLNGMCFTARRLQGIANLGINDFIKKVFGRNNKYFGTPDTSILLTMIITICFAFTTTFNQLVGVSSALSALFLIGDFITFFVLRIRFPYLDRPFKAGPTWLMILLSSPSILFCLFTVFYGITTDLTTVIVALTMILCSFIVSFFFALFSSKQIVPHQNIVNYLKYGYKPLPRHKEVIVIDEHNN</sequence>
<feature type="transmembrane region" description="Helical" evidence="8">
    <location>
        <begin position="276"/>
        <end position="294"/>
    </location>
</feature>
<dbReference type="Pfam" id="PF13520">
    <property type="entry name" value="AA_permease_2"/>
    <property type="match status" value="1"/>
</dbReference>
<feature type="transmembrane region" description="Helical" evidence="8">
    <location>
        <begin position="98"/>
        <end position="118"/>
    </location>
</feature>
<keyword evidence="6 8" id="KW-0472">Membrane</keyword>
<feature type="transmembrane region" description="Helical" evidence="8">
    <location>
        <begin position="130"/>
        <end position="148"/>
    </location>
</feature>
<evidence type="ECO:0000256" key="4">
    <source>
        <dbReference type="ARBA" id="ARBA00022692"/>
    </source>
</evidence>
<dbReference type="VEuPathDB" id="AmoebaDB:EHI_020320"/>
<feature type="transmembrane region" description="Helical" evidence="8">
    <location>
        <begin position="12"/>
        <end position="30"/>
    </location>
</feature>
<keyword evidence="5 8" id="KW-1133">Transmembrane helix</keyword>
<evidence type="ECO:0000256" key="7">
    <source>
        <dbReference type="ARBA" id="ARBA00024041"/>
    </source>
</evidence>
<evidence type="ECO:0000313" key="10">
    <source>
        <dbReference type="Proteomes" id="UP000078387"/>
    </source>
</evidence>
<dbReference type="Proteomes" id="UP000078387">
    <property type="component" value="Unassembled WGS sequence"/>
</dbReference>
<comment type="caution">
    <text evidence="9">The sequence shown here is derived from an EMBL/GenBank/DDBJ whole genome shotgun (WGS) entry which is preliminary data.</text>
</comment>
<dbReference type="PANTHER" id="PTHR45826">
    <property type="entry name" value="POLYAMINE TRANSPORTER PUT1"/>
    <property type="match status" value="1"/>
</dbReference>
<comment type="subcellular location">
    <subcellularLocation>
        <location evidence="1">Cell membrane</location>
        <topology evidence="1">Multi-pass membrane protein</topology>
    </subcellularLocation>
</comment>
<dbReference type="OMA" id="WTLTFNT"/>
<evidence type="ECO:0000256" key="3">
    <source>
        <dbReference type="ARBA" id="ARBA00022475"/>
    </source>
</evidence>
<dbReference type="Gene3D" id="1.20.1740.10">
    <property type="entry name" value="Amino acid/polyamine transporter I"/>
    <property type="match status" value="1"/>
</dbReference>
<dbReference type="VEuPathDB" id="AmoebaDB:KM1_183020"/>